<gene>
    <name evidence="1" type="ORF">AVEN_114863_1</name>
</gene>
<dbReference type="AlphaFoldDB" id="A0A4Y2NFR7"/>
<reference evidence="1 2" key="1">
    <citation type="journal article" date="2019" name="Sci. Rep.">
        <title>Orb-weaving spider Araneus ventricosus genome elucidates the spidroin gene catalogue.</title>
        <authorList>
            <person name="Kono N."/>
            <person name="Nakamura H."/>
            <person name="Ohtoshi R."/>
            <person name="Moran D.A.P."/>
            <person name="Shinohara A."/>
            <person name="Yoshida Y."/>
            <person name="Fujiwara M."/>
            <person name="Mori M."/>
            <person name="Tomita M."/>
            <person name="Arakawa K."/>
        </authorList>
    </citation>
    <scope>NUCLEOTIDE SEQUENCE [LARGE SCALE GENOMIC DNA]</scope>
</reference>
<evidence type="ECO:0008006" key="3">
    <source>
        <dbReference type="Google" id="ProtNLM"/>
    </source>
</evidence>
<sequence length="136" mass="15444">MLFAEDRKTACAFHFQVDCTPTPPTHTLAASKQHFYRAYHQMQQWLNEQRDPLKWGWKTIGGHLRNITPIHPAASEGLPSLIVCTCKDDCAQNCECRRSGLNCSNMCTNCSGLRCVNKDMLINDDNVDDDLQLDED</sequence>
<protein>
    <recommendedName>
        <fullName evidence="3">Tesmin/TSO1-like CXC domain-containing protein</fullName>
    </recommendedName>
</protein>
<evidence type="ECO:0000313" key="1">
    <source>
        <dbReference type="EMBL" id="GBN36606.1"/>
    </source>
</evidence>
<dbReference type="EMBL" id="BGPR01008869">
    <property type="protein sequence ID" value="GBN36606.1"/>
    <property type="molecule type" value="Genomic_DNA"/>
</dbReference>
<evidence type="ECO:0000313" key="2">
    <source>
        <dbReference type="Proteomes" id="UP000499080"/>
    </source>
</evidence>
<organism evidence="1 2">
    <name type="scientific">Araneus ventricosus</name>
    <name type="common">Orbweaver spider</name>
    <name type="synonym">Epeira ventricosa</name>
    <dbReference type="NCBI Taxonomy" id="182803"/>
    <lineage>
        <taxon>Eukaryota</taxon>
        <taxon>Metazoa</taxon>
        <taxon>Ecdysozoa</taxon>
        <taxon>Arthropoda</taxon>
        <taxon>Chelicerata</taxon>
        <taxon>Arachnida</taxon>
        <taxon>Araneae</taxon>
        <taxon>Araneomorphae</taxon>
        <taxon>Entelegynae</taxon>
        <taxon>Araneoidea</taxon>
        <taxon>Araneidae</taxon>
        <taxon>Araneus</taxon>
    </lineage>
</organism>
<name>A0A4Y2NFR7_ARAVE</name>
<dbReference type="Proteomes" id="UP000499080">
    <property type="component" value="Unassembled WGS sequence"/>
</dbReference>
<comment type="caution">
    <text evidence="1">The sequence shown here is derived from an EMBL/GenBank/DDBJ whole genome shotgun (WGS) entry which is preliminary data.</text>
</comment>
<dbReference type="OrthoDB" id="6781249at2759"/>
<accession>A0A4Y2NFR7</accession>
<keyword evidence="2" id="KW-1185">Reference proteome</keyword>
<proteinExistence type="predicted"/>